<dbReference type="RefSeq" id="WP_183341866.1">
    <property type="nucleotide sequence ID" value="NZ_JACHNU010000002.1"/>
</dbReference>
<protein>
    <submittedName>
        <fullName evidence="2">Uncharacterized protein</fullName>
    </submittedName>
</protein>
<evidence type="ECO:0000313" key="3">
    <source>
        <dbReference type="Proteomes" id="UP000585272"/>
    </source>
</evidence>
<dbReference type="Proteomes" id="UP000585272">
    <property type="component" value="Unassembled WGS sequence"/>
</dbReference>
<proteinExistence type="predicted"/>
<name>A0A840IET5_9ACTN</name>
<organism evidence="2 3">
    <name type="scientific">Conexibacter arvalis</name>
    <dbReference type="NCBI Taxonomy" id="912552"/>
    <lineage>
        <taxon>Bacteria</taxon>
        <taxon>Bacillati</taxon>
        <taxon>Actinomycetota</taxon>
        <taxon>Thermoleophilia</taxon>
        <taxon>Solirubrobacterales</taxon>
        <taxon>Conexibacteraceae</taxon>
        <taxon>Conexibacter</taxon>
    </lineage>
</organism>
<gene>
    <name evidence="2" type="ORF">BDZ31_002170</name>
</gene>
<keyword evidence="3" id="KW-1185">Reference proteome</keyword>
<dbReference type="EMBL" id="JACHNU010000002">
    <property type="protein sequence ID" value="MBB4662584.1"/>
    <property type="molecule type" value="Genomic_DNA"/>
</dbReference>
<comment type="caution">
    <text evidence="2">The sequence shown here is derived from an EMBL/GenBank/DDBJ whole genome shotgun (WGS) entry which is preliminary data.</text>
</comment>
<sequence>MSPQRAGRTLAAAAATALLLATAPTALAAESSISGKINPNKGKPGTPLRLTVNFTTEGDEGVESSTLRQVIVQLPPNAVQNAKFFPVCRAVTINAAKSFRNCPKNSQIGRGSLRADVPMTDVYNVPGTVTFFNGSRKGNRITIHVNALRPVPIYEAFDATLLRTRGRYGYKLIANIPDSLQEISPGWFAQVRRFTSTFNARIKVRGKTRGYIEAKRCPKARRVPIAGSFAFRQGSSTSALGWITCRP</sequence>
<reference evidence="2 3" key="1">
    <citation type="submission" date="2020-08" db="EMBL/GenBank/DDBJ databases">
        <title>Genomic Encyclopedia of Archaeal and Bacterial Type Strains, Phase II (KMG-II): from individual species to whole genera.</title>
        <authorList>
            <person name="Goeker M."/>
        </authorList>
    </citation>
    <scope>NUCLEOTIDE SEQUENCE [LARGE SCALE GENOMIC DNA]</scope>
    <source>
        <strain evidence="2 3">DSM 23288</strain>
    </source>
</reference>
<keyword evidence="1" id="KW-0732">Signal</keyword>
<evidence type="ECO:0000256" key="1">
    <source>
        <dbReference type="SAM" id="SignalP"/>
    </source>
</evidence>
<feature type="signal peptide" evidence="1">
    <location>
        <begin position="1"/>
        <end position="28"/>
    </location>
</feature>
<dbReference type="AlphaFoldDB" id="A0A840IET5"/>
<evidence type="ECO:0000313" key="2">
    <source>
        <dbReference type="EMBL" id="MBB4662584.1"/>
    </source>
</evidence>
<accession>A0A840IET5</accession>
<feature type="chain" id="PRO_5032991504" evidence="1">
    <location>
        <begin position="29"/>
        <end position="247"/>
    </location>
</feature>